<accession>A0AAJ1WJ24</accession>
<evidence type="ECO:0000313" key="2">
    <source>
        <dbReference type="Proteomes" id="UP001237207"/>
    </source>
</evidence>
<comment type="caution">
    <text evidence="1">The sequence shown here is derived from an EMBL/GenBank/DDBJ whole genome shotgun (WGS) entry which is preliminary data.</text>
</comment>
<keyword evidence="2" id="KW-1185">Reference proteome</keyword>
<dbReference type="EMBL" id="JAUSUC010000012">
    <property type="protein sequence ID" value="MDQ0214948.1"/>
    <property type="molecule type" value="Genomic_DNA"/>
</dbReference>
<gene>
    <name evidence="1" type="ORF">J2S13_001347</name>
</gene>
<protein>
    <submittedName>
        <fullName evidence="1">Uncharacterized protein</fullName>
    </submittedName>
</protein>
<name>A0AAJ1WJ24_9BACI</name>
<organism evidence="1 2">
    <name type="scientific">Oikeobacillus pervagus</name>
    <dbReference type="NCBI Taxonomy" id="1325931"/>
    <lineage>
        <taxon>Bacteria</taxon>
        <taxon>Bacillati</taxon>
        <taxon>Bacillota</taxon>
        <taxon>Bacilli</taxon>
        <taxon>Bacillales</taxon>
        <taxon>Bacillaceae</taxon>
        <taxon>Oikeobacillus</taxon>
    </lineage>
</organism>
<dbReference type="AlphaFoldDB" id="A0AAJ1WJ24"/>
<sequence length="100" mass="11924">MMYLEWFVGTMKKTFGIEVKREDVGYEAHDFYHEEIDALLIPAEHLEKLPNPLLIEAISYVDDKGYEWIAGYVLEEETRKKLYEVWIKNGEQIAYEIYVD</sequence>
<evidence type="ECO:0000313" key="1">
    <source>
        <dbReference type="EMBL" id="MDQ0214948.1"/>
    </source>
</evidence>
<proteinExistence type="predicted"/>
<dbReference type="RefSeq" id="WP_307256942.1">
    <property type="nucleotide sequence ID" value="NZ_JAUSUC010000012.1"/>
</dbReference>
<dbReference type="Proteomes" id="UP001237207">
    <property type="component" value="Unassembled WGS sequence"/>
</dbReference>
<reference evidence="1" key="1">
    <citation type="submission" date="2023-07" db="EMBL/GenBank/DDBJ databases">
        <title>Genomic Encyclopedia of Type Strains, Phase IV (KMG-IV): sequencing the most valuable type-strain genomes for metagenomic binning, comparative biology and taxonomic classification.</title>
        <authorList>
            <person name="Goeker M."/>
        </authorList>
    </citation>
    <scope>NUCLEOTIDE SEQUENCE</scope>
    <source>
        <strain evidence="1">DSM 23947</strain>
    </source>
</reference>